<sequence length="61" mass="5893">MAREAARSPQDRGGGGAGTRAPAQAATLGRVVALAATSGPGHRLGLALTRAAGLLLTDDAA</sequence>
<feature type="compositionally biased region" description="Basic and acidic residues" evidence="1">
    <location>
        <begin position="1"/>
        <end position="10"/>
    </location>
</feature>
<comment type="caution">
    <text evidence="2">The sequence shown here is derived from an EMBL/GenBank/DDBJ whole genome shotgun (WGS) entry which is preliminary data.</text>
</comment>
<keyword evidence="3" id="KW-1185">Reference proteome</keyword>
<evidence type="ECO:0000256" key="1">
    <source>
        <dbReference type="SAM" id="MobiDB-lite"/>
    </source>
</evidence>
<evidence type="ECO:0000313" key="3">
    <source>
        <dbReference type="Proteomes" id="UP001589870"/>
    </source>
</evidence>
<feature type="region of interest" description="Disordered" evidence="1">
    <location>
        <begin position="1"/>
        <end position="22"/>
    </location>
</feature>
<proteinExistence type="predicted"/>
<evidence type="ECO:0000313" key="2">
    <source>
        <dbReference type="EMBL" id="MFC0864116.1"/>
    </source>
</evidence>
<protein>
    <submittedName>
        <fullName evidence="2">Uncharacterized protein</fullName>
    </submittedName>
</protein>
<organism evidence="2 3">
    <name type="scientific">Sphaerimonospora cavernae</name>
    <dbReference type="NCBI Taxonomy" id="1740611"/>
    <lineage>
        <taxon>Bacteria</taxon>
        <taxon>Bacillati</taxon>
        <taxon>Actinomycetota</taxon>
        <taxon>Actinomycetes</taxon>
        <taxon>Streptosporangiales</taxon>
        <taxon>Streptosporangiaceae</taxon>
        <taxon>Sphaerimonospora</taxon>
    </lineage>
</organism>
<dbReference type="Proteomes" id="UP001589870">
    <property type="component" value="Unassembled WGS sequence"/>
</dbReference>
<dbReference type="EMBL" id="JBHMQT010000037">
    <property type="protein sequence ID" value="MFC0864116.1"/>
    <property type="molecule type" value="Genomic_DNA"/>
</dbReference>
<gene>
    <name evidence="2" type="ORF">ACFHYQ_17620</name>
</gene>
<name>A0ABV6U8Z1_9ACTN</name>
<reference evidence="2 3" key="1">
    <citation type="submission" date="2024-09" db="EMBL/GenBank/DDBJ databases">
        <authorList>
            <person name="Sun Q."/>
            <person name="Mori K."/>
        </authorList>
    </citation>
    <scope>NUCLEOTIDE SEQUENCE [LARGE SCALE GENOMIC DNA]</scope>
    <source>
        <strain evidence="2 3">TBRC 1851</strain>
    </source>
</reference>
<accession>A0ABV6U8Z1</accession>
<dbReference type="RefSeq" id="WP_394302240.1">
    <property type="nucleotide sequence ID" value="NZ_JBHMQT010000037.1"/>
</dbReference>